<feature type="signal peptide" evidence="26">
    <location>
        <begin position="1"/>
        <end position="26"/>
    </location>
</feature>
<keyword evidence="14" id="KW-0106">Calcium</keyword>
<dbReference type="PANTHER" id="PTHR11533">
    <property type="entry name" value="PROTEASE M1 ZINC METALLOPROTEASE"/>
    <property type="match status" value="1"/>
</dbReference>
<dbReference type="InterPro" id="IPR034016">
    <property type="entry name" value="M1_APN-typ"/>
</dbReference>
<feature type="chain" id="PRO_5008585427" description="Aminopeptidase" evidence="26">
    <location>
        <begin position="27"/>
        <end position="940"/>
    </location>
</feature>
<evidence type="ECO:0000256" key="23">
    <source>
        <dbReference type="PIRSR" id="PIRSR634016-3"/>
    </source>
</evidence>
<dbReference type="Gene3D" id="2.60.40.1910">
    <property type="match status" value="1"/>
</dbReference>
<evidence type="ECO:0000256" key="24">
    <source>
        <dbReference type="PIRSR" id="PIRSR634016-4"/>
    </source>
</evidence>
<keyword evidence="12 25" id="KW-0378">Hydrolase</keyword>
<evidence type="ECO:0000256" key="16">
    <source>
        <dbReference type="ARBA" id="ARBA00022989"/>
    </source>
</evidence>
<evidence type="ECO:0000256" key="25">
    <source>
        <dbReference type="RuleBase" id="RU364040"/>
    </source>
</evidence>
<evidence type="ECO:0000256" key="7">
    <source>
        <dbReference type="ARBA" id="ARBA00022475"/>
    </source>
</evidence>
<keyword evidence="8" id="KW-0336">GPI-anchor</keyword>
<dbReference type="SUPFAM" id="SSF55486">
    <property type="entry name" value="Metalloproteases ('zincins'), catalytic domain"/>
    <property type="match status" value="1"/>
</dbReference>
<comment type="similarity">
    <text evidence="4 25">Belongs to the peptidase M1 family.</text>
</comment>
<dbReference type="InterPro" id="IPR014782">
    <property type="entry name" value="Peptidase_M1_dom"/>
</dbReference>
<keyword evidence="7" id="KW-1003">Cell membrane</keyword>
<dbReference type="InterPro" id="IPR001930">
    <property type="entry name" value="Peptidase_M1"/>
</dbReference>
<accession>A0A1B6IZB3</accession>
<gene>
    <name evidence="30" type="ORF">g.22606</name>
</gene>
<evidence type="ECO:0000256" key="19">
    <source>
        <dbReference type="ARBA" id="ARBA00023157"/>
    </source>
</evidence>
<keyword evidence="6 25" id="KW-0031">Aminopeptidase</keyword>
<keyword evidence="26" id="KW-0732">Signal</keyword>
<evidence type="ECO:0000256" key="12">
    <source>
        <dbReference type="ARBA" id="ARBA00022801"/>
    </source>
</evidence>
<dbReference type="GO" id="GO:0005886">
    <property type="term" value="C:plasma membrane"/>
    <property type="evidence" value="ECO:0007669"/>
    <property type="project" value="UniProtKB-SubCell"/>
</dbReference>
<dbReference type="GO" id="GO:0070006">
    <property type="term" value="F:metalloaminopeptidase activity"/>
    <property type="evidence" value="ECO:0007669"/>
    <property type="project" value="TreeGrafter"/>
</dbReference>
<keyword evidence="19" id="KW-1015">Disulfide bond</keyword>
<dbReference type="GO" id="GO:0006508">
    <property type="term" value="P:proteolysis"/>
    <property type="evidence" value="ECO:0007669"/>
    <property type="project" value="UniProtKB-KW"/>
</dbReference>
<feature type="domain" description="Peptidase M1 membrane alanine aminopeptidase" evidence="27">
    <location>
        <begin position="276"/>
        <end position="480"/>
    </location>
</feature>
<evidence type="ECO:0000256" key="17">
    <source>
        <dbReference type="ARBA" id="ARBA00023049"/>
    </source>
</evidence>
<keyword evidence="16" id="KW-1133">Transmembrane helix</keyword>
<evidence type="ECO:0000256" key="10">
    <source>
        <dbReference type="ARBA" id="ARBA00022692"/>
    </source>
</evidence>
<dbReference type="InterPro" id="IPR042097">
    <property type="entry name" value="Aminopeptidase_N-like_N_sf"/>
</dbReference>
<dbReference type="EC" id="3.4.11.-" evidence="25"/>
<dbReference type="Gene3D" id="1.25.50.20">
    <property type="match status" value="1"/>
</dbReference>
<comment type="catalytic activity">
    <reaction evidence="1">
        <text>Release of N-terminal glutamate (and to a lesser extent aspartate) from a peptide.</text>
        <dbReference type="EC" id="3.4.11.7"/>
    </reaction>
</comment>
<dbReference type="InterPro" id="IPR045357">
    <property type="entry name" value="Aminopeptidase_N-like_N"/>
</dbReference>
<dbReference type="GO" id="GO:0005737">
    <property type="term" value="C:cytoplasm"/>
    <property type="evidence" value="ECO:0007669"/>
    <property type="project" value="TreeGrafter"/>
</dbReference>
<dbReference type="GO" id="GO:0098552">
    <property type="term" value="C:side of membrane"/>
    <property type="evidence" value="ECO:0007669"/>
    <property type="project" value="UniProtKB-KW"/>
</dbReference>
<evidence type="ECO:0000256" key="18">
    <source>
        <dbReference type="ARBA" id="ARBA00023136"/>
    </source>
</evidence>
<evidence type="ECO:0000256" key="15">
    <source>
        <dbReference type="ARBA" id="ARBA00022968"/>
    </source>
</evidence>
<evidence type="ECO:0000256" key="22">
    <source>
        <dbReference type="PIRSR" id="PIRSR634016-1"/>
    </source>
</evidence>
<comment type="subcellular location">
    <subcellularLocation>
        <location evidence="3">Cell membrane</location>
        <topology evidence="3">Lipid-anchor</topology>
        <topology evidence="3">GPI-anchor</topology>
    </subcellularLocation>
    <subcellularLocation>
        <location evidence="2">Cell membrane</location>
        <topology evidence="2">Single-pass type II membrane protein</topology>
    </subcellularLocation>
</comment>
<dbReference type="AlphaFoldDB" id="A0A1B6IZB3"/>
<keyword evidence="11 23" id="KW-0479">Metal-binding</keyword>
<evidence type="ECO:0000256" key="2">
    <source>
        <dbReference type="ARBA" id="ARBA00004401"/>
    </source>
</evidence>
<evidence type="ECO:0000313" key="30">
    <source>
        <dbReference type="EMBL" id="JAS92288.1"/>
    </source>
</evidence>
<evidence type="ECO:0000256" key="6">
    <source>
        <dbReference type="ARBA" id="ARBA00022438"/>
    </source>
</evidence>
<dbReference type="CDD" id="cd09601">
    <property type="entry name" value="M1_APN-Q_like"/>
    <property type="match status" value="1"/>
</dbReference>
<dbReference type="Gene3D" id="1.10.390.10">
    <property type="entry name" value="Neutral Protease Domain 2"/>
    <property type="match status" value="1"/>
</dbReference>
<evidence type="ECO:0000256" key="4">
    <source>
        <dbReference type="ARBA" id="ARBA00010136"/>
    </source>
</evidence>
<evidence type="ECO:0000256" key="1">
    <source>
        <dbReference type="ARBA" id="ARBA00001703"/>
    </source>
</evidence>
<protein>
    <recommendedName>
        <fullName evidence="25">Aminopeptidase</fullName>
        <ecNumber evidence="25">3.4.11.-</ecNumber>
    </recommendedName>
</protein>
<name>A0A1B6IZB3_9HEMI</name>
<keyword evidence="18" id="KW-0472">Membrane</keyword>
<comment type="cofactor">
    <cofactor evidence="23 25">
        <name>Zn(2+)</name>
        <dbReference type="ChEBI" id="CHEBI:29105"/>
    </cofactor>
    <text evidence="23 25">Binds 1 zinc ion per subunit.</text>
</comment>
<dbReference type="Pfam" id="PF01433">
    <property type="entry name" value="Peptidase_M1"/>
    <property type="match status" value="1"/>
</dbReference>
<dbReference type="PANTHER" id="PTHR11533:SF276">
    <property type="entry name" value="GLUTAMYL AMINOPEPTIDASE"/>
    <property type="match status" value="1"/>
</dbReference>
<feature type="domain" description="ERAP1-like C-terminal" evidence="28">
    <location>
        <begin position="573"/>
        <end position="883"/>
    </location>
</feature>
<evidence type="ECO:0000256" key="9">
    <source>
        <dbReference type="ARBA" id="ARBA00022670"/>
    </source>
</evidence>
<dbReference type="GO" id="GO:0043171">
    <property type="term" value="P:peptide catabolic process"/>
    <property type="evidence" value="ECO:0007669"/>
    <property type="project" value="TreeGrafter"/>
</dbReference>
<evidence type="ECO:0000259" key="28">
    <source>
        <dbReference type="Pfam" id="PF11838"/>
    </source>
</evidence>
<dbReference type="GO" id="GO:0042277">
    <property type="term" value="F:peptide binding"/>
    <property type="evidence" value="ECO:0007669"/>
    <property type="project" value="TreeGrafter"/>
</dbReference>
<dbReference type="EMBL" id="GECU01015418">
    <property type="protein sequence ID" value="JAS92288.1"/>
    <property type="molecule type" value="Transcribed_RNA"/>
</dbReference>
<dbReference type="PRINTS" id="PR00756">
    <property type="entry name" value="ALADIPTASE"/>
</dbReference>
<reference evidence="30" key="1">
    <citation type="submission" date="2015-11" db="EMBL/GenBank/DDBJ databases">
        <title>De novo transcriptome assembly of four potential Pierce s Disease insect vectors from Arizona vineyards.</title>
        <authorList>
            <person name="Tassone E.E."/>
        </authorList>
    </citation>
    <scope>NUCLEOTIDE SEQUENCE</scope>
</reference>
<feature type="binding site" evidence="23">
    <location>
        <position position="345"/>
    </location>
    <ligand>
        <name>Zn(2+)</name>
        <dbReference type="ChEBI" id="CHEBI:29105"/>
        <note>catalytic</note>
    </ligand>
</feature>
<dbReference type="Pfam" id="PF17900">
    <property type="entry name" value="Peptidase_M1_N"/>
    <property type="match status" value="1"/>
</dbReference>
<evidence type="ECO:0000259" key="29">
    <source>
        <dbReference type="Pfam" id="PF17900"/>
    </source>
</evidence>
<feature type="non-terminal residue" evidence="30">
    <location>
        <position position="1"/>
    </location>
</feature>
<keyword evidence="21" id="KW-0449">Lipoprotein</keyword>
<dbReference type="GO" id="GO:0004230">
    <property type="term" value="F:glutamyl aminopeptidase activity"/>
    <property type="evidence" value="ECO:0007669"/>
    <property type="project" value="UniProtKB-EC"/>
</dbReference>
<evidence type="ECO:0000256" key="20">
    <source>
        <dbReference type="ARBA" id="ARBA00023180"/>
    </source>
</evidence>
<evidence type="ECO:0000256" key="5">
    <source>
        <dbReference type="ARBA" id="ARBA00011748"/>
    </source>
</evidence>
<sequence length="940" mass="106089">SLHTGAKMYFLLSVVSFTLFTPSVFGYYPERYHSVPNYVTTPNYTDYILPTNLHPTYYNLTIQPKLPEYAFSGKIDIQFVVKTSTDKIVIHANPDYITVKNIAVSSVSQDLVVDTTQTNLTYEFLTINLNSVMTVNSTVTVNITYDGILGKNMLGFYMTSYNSSTGMHLMGITQFESTYARRAFPCFDEPAYRAPFSINIWHTADQITMSNMNIKESTQDPTTQMILDVYEVTPSIPTYLVAFGVTDNQFGVKSDDKAFKVFAREAAINDSTYVVQMGQSILDTIGTFVGVKYPLPKMDVVAVPDFDAGAMENWGLTTYREKYVLYNSAKNSLRDKFGVLSVVAHEFGHQWFGDLVTPDWWNYAWLNEAFATYFEYTVPNELEKNWTIGSTMYVVAAVQYALDLDIGSPRAMTSNVWTPSQIDNSFDYVIYEKGGSVLRMIENFLTTDVWRQGLKSYLMANQNGTGTPEKLFSALVAQSKDAAIINGTLEGWTTQPGYPLITVTSSQVGTENITYILSQMPYAQSNTSSYMWNVPIVYTSQNESQFDPAQAQKHWLYPSDNTTNELVVKDNGWLIVNVDQIGFYRVNYDALNWNKLKNQLDSNFKQISSINRAQIIDDALHLARTGHLDYSTAFGLTTYLPKETELAPWNAFFVNMRFLINIYYNTNVGDTLQDYARRTMLPPFQFLLNNLEANKDNFLFTTTVAAAGLFSCEVGLPVCQTFFKTMFDEWRSNKTYVILPFVKQTVLCTGLQMEPTVEAFMDVWSFYLNSDNAAEKLRIMYAMGCVTNTDAIKIYLDAVTNTPANYVRLQDRWIAFRSLAGYQTGVIPVLQYIAANYTRVSEALGPRISAVISTISQLITQDSQIKIVHTLLNDTNVDAELKKQLESVVIPAINKRQAWASTPQAMSLSKWVDDYVKSSSSVSIINIILLLVSASVLLLK</sequence>
<evidence type="ECO:0000256" key="11">
    <source>
        <dbReference type="ARBA" id="ARBA00022723"/>
    </source>
</evidence>
<dbReference type="FunFam" id="1.10.390.10:FF:000013">
    <property type="entry name" value="Aminopeptidase N"/>
    <property type="match status" value="1"/>
</dbReference>
<comment type="subunit">
    <text evidence="5">Homodimer; disulfide-linked.</text>
</comment>
<organism evidence="30">
    <name type="scientific">Homalodisca liturata</name>
    <dbReference type="NCBI Taxonomy" id="320908"/>
    <lineage>
        <taxon>Eukaryota</taxon>
        <taxon>Metazoa</taxon>
        <taxon>Ecdysozoa</taxon>
        <taxon>Arthropoda</taxon>
        <taxon>Hexapoda</taxon>
        <taxon>Insecta</taxon>
        <taxon>Pterygota</taxon>
        <taxon>Neoptera</taxon>
        <taxon>Paraneoptera</taxon>
        <taxon>Hemiptera</taxon>
        <taxon>Auchenorrhyncha</taxon>
        <taxon>Membracoidea</taxon>
        <taxon>Cicadellidae</taxon>
        <taxon>Cicadellinae</taxon>
        <taxon>Proconiini</taxon>
        <taxon>Homalodisca</taxon>
    </lineage>
</organism>
<proteinExistence type="inferred from homology"/>
<evidence type="ECO:0000259" key="27">
    <source>
        <dbReference type="Pfam" id="PF01433"/>
    </source>
</evidence>
<feature type="site" description="Transition state stabilizer" evidence="24">
    <location>
        <position position="431"/>
    </location>
</feature>
<feature type="binding site" evidence="23">
    <location>
        <position position="349"/>
    </location>
    <ligand>
        <name>Zn(2+)</name>
        <dbReference type="ChEBI" id="CHEBI:29105"/>
        <note>catalytic</note>
    </ligand>
</feature>
<evidence type="ECO:0000256" key="14">
    <source>
        <dbReference type="ARBA" id="ARBA00022837"/>
    </source>
</evidence>
<dbReference type="SUPFAM" id="SSF63737">
    <property type="entry name" value="Leukotriene A4 hydrolase N-terminal domain"/>
    <property type="match status" value="1"/>
</dbReference>
<keyword evidence="17 25" id="KW-0482">Metalloprotease</keyword>
<evidence type="ECO:0000256" key="8">
    <source>
        <dbReference type="ARBA" id="ARBA00022622"/>
    </source>
</evidence>
<feature type="binding site" evidence="23">
    <location>
        <position position="368"/>
    </location>
    <ligand>
        <name>Zn(2+)</name>
        <dbReference type="ChEBI" id="CHEBI:29105"/>
        <note>catalytic</note>
    </ligand>
</feature>
<keyword evidence="13 23" id="KW-0862">Zinc</keyword>
<evidence type="ECO:0000256" key="26">
    <source>
        <dbReference type="SAM" id="SignalP"/>
    </source>
</evidence>
<dbReference type="InterPro" id="IPR027268">
    <property type="entry name" value="Peptidase_M4/M1_CTD_sf"/>
</dbReference>
<evidence type="ECO:0000256" key="13">
    <source>
        <dbReference type="ARBA" id="ARBA00022833"/>
    </source>
</evidence>
<dbReference type="GO" id="GO:0005615">
    <property type="term" value="C:extracellular space"/>
    <property type="evidence" value="ECO:0007669"/>
    <property type="project" value="TreeGrafter"/>
</dbReference>
<dbReference type="InterPro" id="IPR050344">
    <property type="entry name" value="Peptidase_M1_aminopeptidases"/>
</dbReference>
<evidence type="ECO:0000256" key="21">
    <source>
        <dbReference type="ARBA" id="ARBA00023288"/>
    </source>
</evidence>
<evidence type="ECO:0000256" key="3">
    <source>
        <dbReference type="ARBA" id="ARBA00004609"/>
    </source>
</evidence>
<keyword evidence="15" id="KW-0735">Signal-anchor</keyword>
<keyword evidence="10" id="KW-0812">Transmembrane</keyword>
<dbReference type="Pfam" id="PF11838">
    <property type="entry name" value="ERAP1_C"/>
    <property type="match status" value="1"/>
</dbReference>
<keyword evidence="20" id="KW-0325">Glycoprotein</keyword>
<dbReference type="GO" id="GO:0008270">
    <property type="term" value="F:zinc ion binding"/>
    <property type="evidence" value="ECO:0007669"/>
    <property type="project" value="UniProtKB-UniRule"/>
</dbReference>
<dbReference type="Gene3D" id="2.60.40.1730">
    <property type="entry name" value="tricorn interacting facor f3 domain"/>
    <property type="match status" value="1"/>
</dbReference>
<feature type="domain" description="Aminopeptidase N-like N-terminal" evidence="29">
    <location>
        <begin position="54"/>
        <end position="240"/>
    </location>
</feature>
<feature type="active site" description="Proton acceptor" evidence="22">
    <location>
        <position position="346"/>
    </location>
</feature>
<keyword evidence="9 25" id="KW-0645">Protease</keyword>
<dbReference type="InterPro" id="IPR024571">
    <property type="entry name" value="ERAP1-like_C_dom"/>
</dbReference>